<evidence type="ECO:0000313" key="2">
    <source>
        <dbReference type="Proteomes" id="UP000178042"/>
    </source>
</evidence>
<dbReference type="AlphaFoldDB" id="A0A1F6DC41"/>
<sequence>MKKRKESGFDKLARLIKSESDDIRSTMATKAETATKADIASMRKDMATRADIAGIMTELTDIKQRLKAVEVAVENHAGFSKEIDLAFARIAVI</sequence>
<comment type="caution">
    <text evidence="1">The sequence shown here is derived from an EMBL/GenBank/DDBJ whole genome shotgun (WGS) entry which is preliminary data.</text>
</comment>
<dbReference type="Proteomes" id="UP000178042">
    <property type="component" value="Unassembled WGS sequence"/>
</dbReference>
<evidence type="ECO:0000313" key="1">
    <source>
        <dbReference type="EMBL" id="OGG58994.1"/>
    </source>
</evidence>
<dbReference type="EMBL" id="MFLD01000031">
    <property type="protein sequence ID" value="OGG58994.1"/>
    <property type="molecule type" value="Genomic_DNA"/>
</dbReference>
<organism evidence="1 2">
    <name type="scientific">Candidatus Kaiserbacteria bacterium RIFCSPHIGHO2_02_FULL_49_16</name>
    <dbReference type="NCBI Taxonomy" id="1798490"/>
    <lineage>
        <taxon>Bacteria</taxon>
        <taxon>Candidatus Kaiseribacteriota</taxon>
    </lineage>
</organism>
<gene>
    <name evidence="1" type="ORF">A3C86_01255</name>
</gene>
<proteinExistence type="predicted"/>
<name>A0A1F6DC41_9BACT</name>
<reference evidence="1 2" key="1">
    <citation type="journal article" date="2016" name="Nat. Commun.">
        <title>Thousands of microbial genomes shed light on interconnected biogeochemical processes in an aquifer system.</title>
        <authorList>
            <person name="Anantharaman K."/>
            <person name="Brown C.T."/>
            <person name="Hug L.A."/>
            <person name="Sharon I."/>
            <person name="Castelle C.J."/>
            <person name="Probst A.J."/>
            <person name="Thomas B.C."/>
            <person name="Singh A."/>
            <person name="Wilkins M.J."/>
            <person name="Karaoz U."/>
            <person name="Brodie E.L."/>
            <person name="Williams K.H."/>
            <person name="Hubbard S.S."/>
            <person name="Banfield J.F."/>
        </authorList>
    </citation>
    <scope>NUCLEOTIDE SEQUENCE [LARGE SCALE GENOMIC DNA]</scope>
</reference>
<accession>A0A1F6DC41</accession>
<protein>
    <submittedName>
        <fullName evidence="1">Uncharacterized protein</fullName>
    </submittedName>
</protein>